<dbReference type="Pfam" id="PF07883">
    <property type="entry name" value="Cupin_2"/>
    <property type="match status" value="1"/>
</dbReference>
<evidence type="ECO:0000313" key="4">
    <source>
        <dbReference type="Proteomes" id="UP000319257"/>
    </source>
</evidence>
<accession>A0A507B4A1</accession>
<feature type="region of interest" description="Disordered" evidence="1">
    <location>
        <begin position="164"/>
        <end position="183"/>
    </location>
</feature>
<dbReference type="InterPro" id="IPR047142">
    <property type="entry name" value="OryJ/VirC-like"/>
</dbReference>
<evidence type="ECO:0000259" key="2">
    <source>
        <dbReference type="Pfam" id="PF07883"/>
    </source>
</evidence>
<dbReference type="GeneID" id="41974502"/>
<gene>
    <name evidence="3" type="ORF">E0L32_007055</name>
</gene>
<dbReference type="InterPro" id="IPR013096">
    <property type="entry name" value="Cupin_2"/>
</dbReference>
<dbReference type="SUPFAM" id="SSF51182">
    <property type="entry name" value="RmlC-like cupins"/>
    <property type="match status" value="1"/>
</dbReference>
<evidence type="ECO:0000256" key="1">
    <source>
        <dbReference type="SAM" id="MobiDB-lite"/>
    </source>
</evidence>
<feature type="domain" description="Cupin type-2" evidence="2">
    <location>
        <begin position="90"/>
        <end position="158"/>
    </location>
</feature>
<organism evidence="3 4">
    <name type="scientific">Thyridium curvatum</name>
    <dbReference type="NCBI Taxonomy" id="1093900"/>
    <lineage>
        <taxon>Eukaryota</taxon>
        <taxon>Fungi</taxon>
        <taxon>Dikarya</taxon>
        <taxon>Ascomycota</taxon>
        <taxon>Pezizomycotina</taxon>
        <taxon>Sordariomycetes</taxon>
        <taxon>Sordariomycetidae</taxon>
        <taxon>Thyridiales</taxon>
        <taxon>Thyridiaceae</taxon>
        <taxon>Thyridium</taxon>
    </lineage>
</organism>
<sequence length="183" mass="19721">MTDKASTPRLPNPRRVITDTNPDTGLAGFSTAQDESLGVTNDLGGSLFRLGYVADRAPQALDGADLAAYGDHLQTKPPLFNPGDGATVWYVDTAPGGTSPMHRTVSLDVVVLLEGEIELTLDSGEKRLLRPGDMTVQRATMHAWRNPSADKWARMVAVMAESQPVKLSDGRELGTHFPPREGK</sequence>
<dbReference type="InterPro" id="IPR014710">
    <property type="entry name" value="RmlC-like_jellyroll"/>
</dbReference>
<keyword evidence="4" id="KW-1185">Reference proteome</keyword>
<comment type="caution">
    <text evidence="3">The sequence shown here is derived from an EMBL/GenBank/DDBJ whole genome shotgun (WGS) entry which is preliminary data.</text>
</comment>
<evidence type="ECO:0000313" key="3">
    <source>
        <dbReference type="EMBL" id="TPX12169.1"/>
    </source>
</evidence>
<proteinExistence type="predicted"/>
<dbReference type="RefSeq" id="XP_030993880.1">
    <property type="nucleotide sequence ID" value="XM_031141756.1"/>
</dbReference>
<reference evidence="3 4" key="1">
    <citation type="submission" date="2019-06" db="EMBL/GenBank/DDBJ databases">
        <title>Draft genome sequence of the filamentous fungus Phialemoniopsis curvata isolated from diesel fuel.</title>
        <authorList>
            <person name="Varaljay V.A."/>
            <person name="Lyon W.J."/>
            <person name="Crouch A.L."/>
            <person name="Drake C.E."/>
            <person name="Hollomon J.M."/>
            <person name="Nadeau L.J."/>
            <person name="Nunn H.S."/>
            <person name="Stevenson B.S."/>
            <person name="Bojanowski C.L."/>
            <person name="Crookes-Goodson W.J."/>
        </authorList>
    </citation>
    <scope>NUCLEOTIDE SEQUENCE [LARGE SCALE GENOMIC DNA]</scope>
    <source>
        <strain evidence="3 4">D216</strain>
    </source>
</reference>
<dbReference type="EMBL" id="SKBQ01000042">
    <property type="protein sequence ID" value="TPX12169.1"/>
    <property type="molecule type" value="Genomic_DNA"/>
</dbReference>
<feature type="region of interest" description="Disordered" evidence="1">
    <location>
        <begin position="1"/>
        <end position="25"/>
    </location>
</feature>
<name>A0A507B4A1_9PEZI</name>
<dbReference type="CDD" id="cd02231">
    <property type="entry name" value="cupin_BLL6423-like"/>
    <property type="match status" value="1"/>
</dbReference>
<dbReference type="Gene3D" id="2.60.120.10">
    <property type="entry name" value="Jelly Rolls"/>
    <property type="match status" value="1"/>
</dbReference>
<dbReference type="InParanoid" id="A0A507B4A1"/>
<dbReference type="Proteomes" id="UP000319257">
    <property type="component" value="Unassembled WGS sequence"/>
</dbReference>
<dbReference type="PANTHER" id="PTHR36156:SF3">
    <property type="entry name" value="CUPIN 2 CONSERVED BARREL DOMAIN-CONTAINING PROTEIN"/>
    <property type="match status" value="1"/>
</dbReference>
<dbReference type="AlphaFoldDB" id="A0A507B4A1"/>
<dbReference type="PANTHER" id="PTHR36156">
    <property type="entry name" value="SLR2101 PROTEIN"/>
    <property type="match status" value="1"/>
</dbReference>
<dbReference type="InterPro" id="IPR011051">
    <property type="entry name" value="RmlC_Cupin_sf"/>
</dbReference>
<dbReference type="STRING" id="1093900.A0A507B4A1"/>
<dbReference type="OrthoDB" id="5840532at2759"/>
<protein>
    <recommendedName>
        <fullName evidence="2">Cupin type-2 domain-containing protein</fullName>
    </recommendedName>
</protein>
<feature type="compositionally biased region" description="Basic and acidic residues" evidence="1">
    <location>
        <begin position="168"/>
        <end position="183"/>
    </location>
</feature>